<dbReference type="InterPro" id="IPR023753">
    <property type="entry name" value="FAD/NAD-binding_dom"/>
</dbReference>
<evidence type="ECO:0000259" key="4">
    <source>
        <dbReference type="PROSITE" id="PS50042"/>
    </source>
</evidence>
<dbReference type="PRINTS" id="PR00368">
    <property type="entry name" value="FADPNR"/>
</dbReference>
<keyword evidence="2" id="KW-0285">Flavoprotein</keyword>
<dbReference type="PRINTS" id="PR00469">
    <property type="entry name" value="PNDRDTASEII"/>
</dbReference>
<dbReference type="InterPro" id="IPR018490">
    <property type="entry name" value="cNMP-bd_dom_sf"/>
</dbReference>
<evidence type="ECO:0000313" key="5">
    <source>
        <dbReference type="EMBL" id="PIL20146.1"/>
    </source>
</evidence>
<dbReference type="Gene3D" id="2.60.120.10">
    <property type="entry name" value="Jelly Rolls"/>
    <property type="match status" value="1"/>
</dbReference>
<evidence type="ECO:0000313" key="6">
    <source>
        <dbReference type="Proteomes" id="UP000231259"/>
    </source>
</evidence>
<sequence>MESFAADLATLTRTPLHDSHVTALHKHGERRVLDPGDIVQDGGAPVTHFPYVLSGELEAFDPKTGKRYGGFTMGATQFVGELGFLHGTKALLGSRAVQRSEILFVPREAVLRLMSEIPEMSDIIVSVFAARRRRMLESQEVGLTLVGLDQSRGLRQIAAFASRNRLPWRDVALGSEEAEALALSCNIPAGTPMVVLGQDMALTDPTQSQVAEALGMDLPIASGDVFDVVIVGAGPAGVAAGVYAGAEGLKALVIEDTSIGGQAGTSSRIENYMGFPTGISGSDLVGRGEIQAMKFGTRFAMPRRVTHLSHDDAALFHLTLDNGSDVSTRAIVVATGVQYRKMPLDRLEDFEGNGIYYAATEIEARFCRDSDVVIIGGGNSAGQAAMYLSRSVGHVHVLVRGESLASSMSDYLLSRLKAHPRITIHTRTEVIALHGDEALDAVTICDKASGQDWRLKTGALFVMVGAAPNTGWLSDCVKLDKGGFVLTGAAAGGGTDSPYATSRPGIFAVGDVRAGSVKRVASAVGEGSVVISQVWAHVHP</sequence>
<reference evidence="5 6" key="1">
    <citation type="submission" date="2013-09" db="EMBL/GenBank/DDBJ databases">
        <title>Genome sequencing of Phaeobacter antarcticus sp. nov. SM1211.</title>
        <authorList>
            <person name="Zhang X.-Y."/>
            <person name="Liu C."/>
            <person name="Chen X.-L."/>
            <person name="Xie B.-B."/>
            <person name="Qin Q.-L."/>
            <person name="Rong J.-C."/>
            <person name="Zhang Y.-Z."/>
        </authorList>
    </citation>
    <scope>NUCLEOTIDE SEQUENCE [LARGE SCALE GENOMIC DNA]</scope>
    <source>
        <strain evidence="5 6">SM1211</strain>
    </source>
</reference>
<dbReference type="PANTHER" id="PTHR48105">
    <property type="entry name" value="THIOREDOXIN REDUCTASE 1-RELATED-RELATED"/>
    <property type="match status" value="1"/>
</dbReference>
<keyword evidence="3" id="KW-0560">Oxidoreductase</keyword>
<dbReference type="AlphaFoldDB" id="A0A2G8REX5"/>
<dbReference type="Proteomes" id="UP000231259">
    <property type="component" value="Unassembled WGS sequence"/>
</dbReference>
<dbReference type="SUPFAM" id="SSF51905">
    <property type="entry name" value="FAD/NAD(P)-binding domain"/>
    <property type="match status" value="1"/>
</dbReference>
<dbReference type="InterPro" id="IPR036188">
    <property type="entry name" value="FAD/NAD-bd_sf"/>
</dbReference>
<dbReference type="SUPFAM" id="SSF51206">
    <property type="entry name" value="cAMP-binding domain-like"/>
    <property type="match status" value="1"/>
</dbReference>
<keyword evidence="6" id="KW-1185">Reference proteome</keyword>
<dbReference type="InterPro" id="IPR014710">
    <property type="entry name" value="RmlC-like_jellyroll"/>
</dbReference>
<dbReference type="CDD" id="cd00038">
    <property type="entry name" value="CAP_ED"/>
    <property type="match status" value="1"/>
</dbReference>
<proteinExistence type="predicted"/>
<accession>A0A2G8REX5</accession>
<dbReference type="PROSITE" id="PS50042">
    <property type="entry name" value="CNMP_BINDING_3"/>
    <property type="match status" value="1"/>
</dbReference>
<feature type="domain" description="Cyclic nucleotide-binding" evidence="4">
    <location>
        <begin position="29"/>
        <end position="131"/>
    </location>
</feature>
<dbReference type="GO" id="GO:0016491">
    <property type="term" value="F:oxidoreductase activity"/>
    <property type="evidence" value="ECO:0007669"/>
    <property type="project" value="UniProtKB-KW"/>
</dbReference>
<name>A0A2G8REX5_9RHOB</name>
<dbReference type="InterPro" id="IPR050097">
    <property type="entry name" value="Ferredoxin-NADP_redctase_2"/>
</dbReference>
<evidence type="ECO:0000256" key="1">
    <source>
        <dbReference type="ARBA" id="ARBA00018719"/>
    </source>
</evidence>
<gene>
    <name evidence="5" type="ORF">P775_10785</name>
</gene>
<dbReference type="Gene3D" id="3.50.50.60">
    <property type="entry name" value="FAD/NAD(P)-binding domain"/>
    <property type="match status" value="2"/>
</dbReference>
<dbReference type="Pfam" id="PF00027">
    <property type="entry name" value="cNMP_binding"/>
    <property type="match status" value="1"/>
</dbReference>
<organism evidence="5 6">
    <name type="scientific">Puniceibacterium antarcticum</name>
    <dbReference type="NCBI Taxonomy" id="1206336"/>
    <lineage>
        <taxon>Bacteria</taxon>
        <taxon>Pseudomonadati</taxon>
        <taxon>Pseudomonadota</taxon>
        <taxon>Alphaproteobacteria</taxon>
        <taxon>Rhodobacterales</taxon>
        <taxon>Paracoccaceae</taxon>
        <taxon>Puniceibacterium</taxon>
    </lineage>
</organism>
<dbReference type="InterPro" id="IPR000595">
    <property type="entry name" value="cNMP-bd_dom"/>
</dbReference>
<protein>
    <recommendedName>
        <fullName evidence="1">Thioredoxin reductase</fullName>
    </recommendedName>
</protein>
<evidence type="ECO:0000256" key="2">
    <source>
        <dbReference type="ARBA" id="ARBA00022630"/>
    </source>
</evidence>
<comment type="caution">
    <text evidence="5">The sequence shown here is derived from an EMBL/GenBank/DDBJ whole genome shotgun (WGS) entry which is preliminary data.</text>
</comment>
<dbReference type="OrthoDB" id="9786503at2"/>
<dbReference type="RefSeq" id="WP_099910924.1">
    <property type="nucleotide sequence ID" value="NZ_AWWI01000066.1"/>
</dbReference>
<dbReference type="EMBL" id="AWWI01000066">
    <property type="protein sequence ID" value="PIL20146.1"/>
    <property type="molecule type" value="Genomic_DNA"/>
</dbReference>
<evidence type="ECO:0000256" key="3">
    <source>
        <dbReference type="ARBA" id="ARBA00023002"/>
    </source>
</evidence>
<dbReference type="Pfam" id="PF07992">
    <property type="entry name" value="Pyr_redox_2"/>
    <property type="match status" value="1"/>
</dbReference>